<keyword evidence="4" id="KW-0408">Iron</keyword>
<organism evidence="8 9">
    <name type="scientific">Sphingobium algorifonticola</name>
    <dbReference type="NCBI Taxonomy" id="2008318"/>
    <lineage>
        <taxon>Bacteria</taxon>
        <taxon>Pseudomonadati</taxon>
        <taxon>Pseudomonadota</taxon>
        <taxon>Alphaproteobacteria</taxon>
        <taxon>Sphingomonadales</taxon>
        <taxon>Sphingomonadaceae</taxon>
        <taxon>Sphingobium</taxon>
    </lineage>
</organism>
<evidence type="ECO:0000256" key="6">
    <source>
        <dbReference type="SAM" id="MobiDB-lite"/>
    </source>
</evidence>
<feature type="compositionally biased region" description="Basic and acidic residues" evidence="6">
    <location>
        <begin position="16"/>
        <end position="30"/>
    </location>
</feature>
<keyword evidence="9" id="KW-1185">Reference proteome</keyword>
<dbReference type="GO" id="GO:0051536">
    <property type="term" value="F:iron-sulfur cluster binding"/>
    <property type="evidence" value="ECO:0007669"/>
    <property type="project" value="UniProtKB-KW"/>
</dbReference>
<gene>
    <name evidence="8" type="ORF">ENE74_05070</name>
</gene>
<evidence type="ECO:0000313" key="9">
    <source>
        <dbReference type="Proteomes" id="UP000282977"/>
    </source>
</evidence>
<dbReference type="GO" id="GO:0046872">
    <property type="term" value="F:metal ion binding"/>
    <property type="evidence" value="ECO:0007669"/>
    <property type="project" value="UniProtKB-KW"/>
</dbReference>
<dbReference type="Proteomes" id="UP000282977">
    <property type="component" value="Unassembled WGS sequence"/>
</dbReference>
<dbReference type="AlphaFoldDB" id="A0A437JE49"/>
<dbReference type="SFLD" id="SFLDS00029">
    <property type="entry name" value="Radical_SAM"/>
    <property type="match status" value="1"/>
</dbReference>
<evidence type="ECO:0000256" key="4">
    <source>
        <dbReference type="ARBA" id="ARBA00023004"/>
    </source>
</evidence>
<protein>
    <submittedName>
        <fullName evidence="8">Radical SAM protein</fullName>
    </submittedName>
</protein>
<evidence type="ECO:0000256" key="1">
    <source>
        <dbReference type="ARBA" id="ARBA00001966"/>
    </source>
</evidence>
<dbReference type="InterPro" id="IPR007197">
    <property type="entry name" value="rSAM"/>
</dbReference>
<evidence type="ECO:0000313" key="8">
    <source>
        <dbReference type="EMBL" id="RVT43950.1"/>
    </source>
</evidence>
<dbReference type="InterPro" id="IPR006638">
    <property type="entry name" value="Elp3/MiaA/NifB-like_rSAM"/>
</dbReference>
<reference evidence="8 9" key="1">
    <citation type="submission" date="2019-01" db="EMBL/GenBank/DDBJ databases">
        <authorList>
            <person name="Chen W.-M."/>
        </authorList>
    </citation>
    <scope>NUCLEOTIDE SEQUENCE [LARGE SCALE GENOMIC DNA]</scope>
    <source>
        <strain evidence="8 9">TLA-22</strain>
    </source>
</reference>
<keyword evidence="3" id="KW-0479">Metal-binding</keyword>
<dbReference type="InterPro" id="IPR051198">
    <property type="entry name" value="BchE-like"/>
</dbReference>
<comment type="caution">
    <text evidence="8">The sequence shown here is derived from an EMBL/GenBank/DDBJ whole genome shotgun (WGS) entry which is preliminary data.</text>
</comment>
<dbReference type="PANTHER" id="PTHR43409">
    <property type="entry name" value="ANAEROBIC MAGNESIUM-PROTOPORPHYRIN IX MONOMETHYL ESTER CYCLASE-RELATED"/>
    <property type="match status" value="1"/>
</dbReference>
<dbReference type="RefSeq" id="WP_127689485.1">
    <property type="nucleotide sequence ID" value="NZ_RZUL01000001.1"/>
</dbReference>
<dbReference type="PROSITE" id="PS51918">
    <property type="entry name" value="RADICAL_SAM"/>
    <property type="match status" value="1"/>
</dbReference>
<dbReference type="OrthoDB" id="9801424at2"/>
<feature type="region of interest" description="Disordered" evidence="6">
    <location>
        <begin position="1"/>
        <end position="37"/>
    </location>
</feature>
<evidence type="ECO:0000256" key="2">
    <source>
        <dbReference type="ARBA" id="ARBA00022691"/>
    </source>
</evidence>
<dbReference type="GO" id="GO:0003824">
    <property type="term" value="F:catalytic activity"/>
    <property type="evidence" value="ECO:0007669"/>
    <property type="project" value="InterPro"/>
</dbReference>
<proteinExistence type="predicted"/>
<keyword evidence="5" id="KW-0411">Iron-sulfur</keyword>
<dbReference type="InterPro" id="IPR058240">
    <property type="entry name" value="rSAM_sf"/>
</dbReference>
<dbReference type="Gene3D" id="3.80.30.20">
    <property type="entry name" value="tm_1862 like domain"/>
    <property type="match status" value="1"/>
</dbReference>
<feature type="domain" description="Radical SAM core" evidence="7">
    <location>
        <begin position="260"/>
        <end position="492"/>
    </location>
</feature>
<sequence>MEATDEGGPATKLAQTRKDRSLRTAHRVDTTVDSSDEGAMTASSRNILMVDLNNFATFPTLSIGILVSSLRNAGHQVRLLCPLAYDVPAAERERSETRFDDIMRRVHLSTNPWLQAARSLAHRAYIWRTEKSHPVVISEVRKELEKKPDVLLLSAYLNHFSSVTEIAKIAQEMQIPVLLGGPMLNLPNTADVWRQIPGVTAVVGAESDVSIGAMVEAVIRRNDLLSFPGIMLPDGQTSGIAPPFRRLDQIPIPDFTDFPWDRYPVRVIPIMTGRGCQWGKCMFCSDVVTASGRTFRTRPLESVLLEIEELSRRHQTTNFIFIDIKLNSYPDMLRGIANNIQRLVRGAEWIGTVHVDQRDDNGLSRKDLFDAVRGGMRRVSFGLESGSQRMLDLMQKGCVVERNSEFIRHAHEAGLSIRCTMFRGFPGETAEDMRATVNFLEAHQNYIDRVRLVDFKLSEGTPIHEAVEQRDAVAGTLQVTRPDMKRAKLFYDRGHIDKHYRREVAKACSIVHKINTGHLRNSARQFDGMM</sequence>
<evidence type="ECO:0000256" key="3">
    <source>
        <dbReference type="ARBA" id="ARBA00022723"/>
    </source>
</evidence>
<evidence type="ECO:0000256" key="5">
    <source>
        <dbReference type="ARBA" id="ARBA00023014"/>
    </source>
</evidence>
<dbReference type="SMART" id="SM00729">
    <property type="entry name" value="Elp3"/>
    <property type="match status" value="1"/>
</dbReference>
<dbReference type="Gene3D" id="3.40.50.280">
    <property type="entry name" value="Cobalamin-binding domain"/>
    <property type="match status" value="1"/>
</dbReference>
<keyword evidence="2" id="KW-0949">S-adenosyl-L-methionine</keyword>
<evidence type="ECO:0000259" key="7">
    <source>
        <dbReference type="PROSITE" id="PS51918"/>
    </source>
</evidence>
<dbReference type="EMBL" id="RZUL01000001">
    <property type="protein sequence ID" value="RVT43950.1"/>
    <property type="molecule type" value="Genomic_DNA"/>
</dbReference>
<comment type="cofactor">
    <cofactor evidence="1">
        <name>[4Fe-4S] cluster</name>
        <dbReference type="ChEBI" id="CHEBI:49883"/>
    </cofactor>
</comment>
<dbReference type="SFLD" id="SFLDG01082">
    <property type="entry name" value="B12-binding_domain_containing"/>
    <property type="match status" value="1"/>
</dbReference>
<dbReference type="Pfam" id="PF04055">
    <property type="entry name" value="Radical_SAM"/>
    <property type="match status" value="1"/>
</dbReference>
<accession>A0A437JE49</accession>
<dbReference type="InterPro" id="IPR023404">
    <property type="entry name" value="rSAM_horseshoe"/>
</dbReference>
<dbReference type="SUPFAM" id="SSF102114">
    <property type="entry name" value="Radical SAM enzymes"/>
    <property type="match status" value="1"/>
</dbReference>
<name>A0A437JE49_9SPHN</name>